<dbReference type="InterPro" id="IPR004358">
    <property type="entry name" value="Sig_transdc_His_kin-like_C"/>
</dbReference>
<keyword evidence="8" id="KW-1133">Transmembrane helix</keyword>
<dbReference type="GO" id="GO:0009927">
    <property type="term" value="F:histidine phosphotransfer kinase activity"/>
    <property type="evidence" value="ECO:0007669"/>
    <property type="project" value="TreeGrafter"/>
</dbReference>
<dbReference type="GO" id="GO:0005886">
    <property type="term" value="C:plasma membrane"/>
    <property type="evidence" value="ECO:0007669"/>
    <property type="project" value="TreeGrafter"/>
</dbReference>
<dbReference type="SMART" id="SM00388">
    <property type="entry name" value="HisKA"/>
    <property type="match status" value="1"/>
</dbReference>
<keyword evidence="7" id="KW-0175">Coiled coil</keyword>
<evidence type="ECO:0000256" key="8">
    <source>
        <dbReference type="SAM" id="Phobius"/>
    </source>
</evidence>
<dbReference type="InterPro" id="IPR001789">
    <property type="entry name" value="Sig_transdc_resp-reg_receiver"/>
</dbReference>
<dbReference type="SUPFAM" id="SSF52172">
    <property type="entry name" value="CheY-like"/>
    <property type="match status" value="1"/>
</dbReference>
<dbReference type="EMBL" id="FCOX02000157">
    <property type="protein sequence ID" value="SAL07022.1"/>
    <property type="molecule type" value="Genomic_DNA"/>
</dbReference>
<dbReference type="SUPFAM" id="SSF55874">
    <property type="entry name" value="ATPase domain of HSP90 chaperone/DNA topoisomerase II/histidine kinase"/>
    <property type="match status" value="1"/>
</dbReference>
<sequence length="565" mass="62179">MVKNEVVVTVTWIATIVALILTVALPWGYFRVAYGALESETETEAQIRAGLLSQFIGANPELWTFYEHGLHEALSRDPPLRPEQLNRITDLNGQEVASVGAPPLWPRIVCAVVLYDAGKVTGHLEVTRSIRPVVGDTIAVGMLGLFIGTAVFFLLRVLPLRALQHVTEALQEEIAKHDEARRDAEAANRAKSRFLAAASHDLRQPLHALGLFAAGLASVVREPSALGIVAKINGCTESLEELFDELLDISKLDAGVVQPTISHFPIEAIFSRLRIEYESLANEKGLTLRIVPSNTNVFSDAMLLERILRNLVSNAIRYTPCGGHVLVGSRNRGRKLRIQVWDTGIGIPANQAELIFEEFYQLENPERDRRKGLGLGLAIVRRTAVLLGTDVHVKSTPGFGSVFSIDIPVGAALRSVRPRHIIPDSSHQISSVAGSLIAVVDDERQILDGMHTLLSQWGCETVCTETAEDAARGIMHHARRPDIFLVDYRLREGVSGISVIRDLQARFGRDIPAVLITGETATESLKEVRESGYQQIHKPLPAARLYELLNGLIVSHHEDHQTRSL</sequence>
<dbReference type="CDD" id="cd00082">
    <property type="entry name" value="HisKA"/>
    <property type="match status" value="1"/>
</dbReference>
<dbReference type="Gene3D" id="3.40.50.2300">
    <property type="match status" value="1"/>
</dbReference>
<evidence type="ECO:0000256" key="4">
    <source>
        <dbReference type="ARBA" id="ARBA00022679"/>
    </source>
</evidence>
<organism evidence="11 12">
    <name type="scientific">Caballeronia calidae</name>
    <dbReference type="NCBI Taxonomy" id="1777139"/>
    <lineage>
        <taxon>Bacteria</taxon>
        <taxon>Pseudomonadati</taxon>
        <taxon>Pseudomonadota</taxon>
        <taxon>Betaproteobacteria</taxon>
        <taxon>Burkholderiales</taxon>
        <taxon>Burkholderiaceae</taxon>
        <taxon>Caballeronia</taxon>
    </lineage>
</organism>
<dbReference type="Pfam" id="PF02518">
    <property type="entry name" value="HATPase_c"/>
    <property type="match status" value="1"/>
</dbReference>
<evidence type="ECO:0000256" key="2">
    <source>
        <dbReference type="ARBA" id="ARBA00012438"/>
    </source>
</evidence>
<evidence type="ECO:0000256" key="3">
    <source>
        <dbReference type="ARBA" id="ARBA00022553"/>
    </source>
</evidence>
<dbReference type="InterPro" id="IPR036890">
    <property type="entry name" value="HATPase_C_sf"/>
</dbReference>
<dbReference type="Gene3D" id="1.10.287.130">
    <property type="match status" value="1"/>
</dbReference>
<dbReference type="GO" id="GO:0000155">
    <property type="term" value="F:phosphorelay sensor kinase activity"/>
    <property type="evidence" value="ECO:0007669"/>
    <property type="project" value="InterPro"/>
</dbReference>
<feature type="domain" description="Response regulatory" evidence="10">
    <location>
        <begin position="436"/>
        <end position="553"/>
    </location>
</feature>
<dbReference type="SMART" id="SM00448">
    <property type="entry name" value="REC"/>
    <property type="match status" value="1"/>
</dbReference>
<dbReference type="PANTHER" id="PTHR43047:SF9">
    <property type="entry name" value="HISTIDINE KINASE"/>
    <property type="match status" value="1"/>
</dbReference>
<evidence type="ECO:0000313" key="12">
    <source>
        <dbReference type="Proteomes" id="UP000071859"/>
    </source>
</evidence>
<reference evidence="11" key="1">
    <citation type="submission" date="2016-01" db="EMBL/GenBank/DDBJ databases">
        <authorList>
            <person name="Peeters C."/>
        </authorList>
    </citation>
    <scope>NUCLEOTIDE SEQUENCE</scope>
    <source>
        <strain evidence="11">LMG 29321</strain>
    </source>
</reference>
<dbReference type="EC" id="2.7.13.3" evidence="2"/>
<accession>A0A158EJF8</accession>
<evidence type="ECO:0000256" key="6">
    <source>
        <dbReference type="PROSITE-ProRule" id="PRU00169"/>
    </source>
</evidence>
<keyword evidence="8" id="KW-0472">Membrane</keyword>
<dbReference type="PANTHER" id="PTHR43047">
    <property type="entry name" value="TWO-COMPONENT HISTIDINE PROTEIN KINASE"/>
    <property type="match status" value="1"/>
</dbReference>
<evidence type="ECO:0000259" key="9">
    <source>
        <dbReference type="PROSITE" id="PS50109"/>
    </source>
</evidence>
<dbReference type="Proteomes" id="UP000071859">
    <property type="component" value="Unassembled WGS sequence"/>
</dbReference>
<keyword evidence="5 11" id="KW-0418">Kinase</keyword>
<dbReference type="FunFam" id="3.30.565.10:FF:000049">
    <property type="entry name" value="Two-component sensor histidine kinase"/>
    <property type="match status" value="1"/>
</dbReference>
<dbReference type="Pfam" id="PF00072">
    <property type="entry name" value="Response_reg"/>
    <property type="match status" value="1"/>
</dbReference>
<keyword evidence="12" id="KW-1185">Reference proteome</keyword>
<feature type="transmembrane region" description="Helical" evidence="8">
    <location>
        <begin position="138"/>
        <end position="158"/>
    </location>
</feature>
<evidence type="ECO:0000256" key="1">
    <source>
        <dbReference type="ARBA" id="ARBA00000085"/>
    </source>
</evidence>
<keyword evidence="8" id="KW-0812">Transmembrane</keyword>
<proteinExistence type="predicted"/>
<dbReference type="InterPro" id="IPR036097">
    <property type="entry name" value="HisK_dim/P_sf"/>
</dbReference>
<feature type="domain" description="Histidine kinase" evidence="9">
    <location>
        <begin position="197"/>
        <end position="411"/>
    </location>
</feature>
<dbReference type="Gene3D" id="3.30.565.10">
    <property type="entry name" value="Histidine kinase-like ATPase, C-terminal domain"/>
    <property type="match status" value="1"/>
</dbReference>
<evidence type="ECO:0000256" key="5">
    <source>
        <dbReference type="ARBA" id="ARBA00022777"/>
    </source>
</evidence>
<dbReference type="Pfam" id="PF00512">
    <property type="entry name" value="HisKA"/>
    <property type="match status" value="1"/>
</dbReference>
<comment type="caution">
    <text evidence="11">The sequence shown here is derived from an EMBL/GenBank/DDBJ whole genome shotgun (WGS) entry which is preliminary data.</text>
</comment>
<feature type="coiled-coil region" evidence="7">
    <location>
        <begin position="160"/>
        <end position="190"/>
    </location>
</feature>
<name>A0A158EJF8_9BURK</name>
<dbReference type="PROSITE" id="PS50109">
    <property type="entry name" value="HIS_KIN"/>
    <property type="match status" value="1"/>
</dbReference>
<feature type="transmembrane region" description="Helical" evidence="8">
    <location>
        <begin position="6"/>
        <end position="30"/>
    </location>
</feature>
<dbReference type="InterPro" id="IPR003594">
    <property type="entry name" value="HATPase_dom"/>
</dbReference>
<feature type="modified residue" description="4-aspartylphosphate" evidence="6">
    <location>
        <position position="487"/>
    </location>
</feature>
<comment type="catalytic activity">
    <reaction evidence="1">
        <text>ATP + protein L-histidine = ADP + protein N-phospho-L-histidine.</text>
        <dbReference type="EC" id="2.7.13.3"/>
    </reaction>
</comment>
<evidence type="ECO:0000259" key="10">
    <source>
        <dbReference type="PROSITE" id="PS50110"/>
    </source>
</evidence>
<dbReference type="CDD" id="cd00156">
    <property type="entry name" value="REC"/>
    <property type="match status" value="1"/>
</dbReference>
<gene>
    <name evidence="11" type="ORF">AWB78_08375</name>
</gene>
<protein>
    <recommendedName>
        <fullName evidence="2">histidine kinase</fullName>
        <ecNumber evidence="2">2.7.13.3</ecNumber>
    </recommendedName>
</protein>
<keyword evidence="3 6" id="KW-0597">Phosphoprotein</keyword>
<keyword evidence="4" id="KW-0808">Transferase</keyword>
<evidence type="ECO:0000313" key="11">
    <source>
        <dbReference type="EMBL" id="SAL07022.1"/>
    </source>
</evidence>
<dbReference type="AlphaFoldDB" id="A0A158EJF8"/>
<dbReference type="SUPFAM" id="SSF47384">
    <property type="entry name" value="Homodimeric domain of signal transducing histidine kinase"/>
    <property type="match status" value="1"/>
</dbReference>
<dbReference type="OrthoDB" id="6114847at2"/>
<dbReference type="PRINTS" id="PR00344">
    <property type="entry name" value="BCTRLSENSOR"/>
</dbReference>
<dbReference type="InterPro" id="IPR011006">
    <property type="entry name" value="CheY-like_superfamily"/>
</dbReference>
<dbReference type="InterPro" id="IPR005467">
    <property type="entry name" value="His_kinase_dom"/>
</dbReference>
<evidence type="ECO:0000256" key="7">
    <source>
        <dbReference type="SAM" id="Coils"/>
    </source>
</evidence>
<dbReference type="PROSITE" id="PS50110">
    <property type="entry name" value="RESPONSE_REGULATORY"/>
    <property type="match status" value="1"/>
</dbReference>
<dbReference type="RefSeq" id="WP_062612850.1">
    <property type="nucleotide sequence ID" value="NZ_FCOX02000157.1"/>
</dbReference>
<dbReference type="SMART" id="SM00387">
    <property type="entry name" value="HATPase_c"/>
    <property type="match status" value="1"/>
</dbReference>
<dbReference type="InterPro" id="IPR003661">
    <property type="entry name" value="HisK_dim/P_dom"/>
</dbReference>